<gene>
    <name evidence="1" type="ORF">O181_041456</name>
</gene>
<keyword evidence="2" id="KW-1185">Reference proteome</keyword>
<dbReference type="Proteomes" id="UP000765509">
    <property type="component" value="Unassembled WGS sequence"/>
</dbReference>
<comment type="caution">
    <text evidence="1">The sequence shown here is derived from an EMBL/GenBank/DDBJ whole genome shotgun (WGS) entry which is preliminary data.</text>
</comment>
<name>A0A9Q3DJR1_9BASI</name>
<organism evidence="1 2">
    <name type="scientific">Austropuccinia psidii MF-1</name>
    <dbReference type="NCBI Taxonomy" id="1389203"/>
    <lineage>
        <taxon>Eukaryota</taxon>
        <taxon>Fungi</taxon>
        <taxon>Dikarya</taxon>
        <taxon>Basidiomycota</taxon>
        <taxon>Pucciniomycotina</taxon>
        <taxon>Pucciniomycetes</taxon>
        <taxon>Pucciniales</taxon>
        <taxon>Sphaerophragmiaceae</taxon>
        <taxon>Austropuccinia</taxon>
    </lineage>
</organism>
<evidence type="ECO:0000313" key="1">
    <source>
        <dbReference type="EMBL" id="MBW0501741.1"/>
    </source>
</evidence>
<proteinExistence type="predicted"/>
<dbReference type="AlphaFoldDB" id="A0A9Q3DJR1"/>
<protein>
    <submittedName>
        <fullName evidence="1">Uncharacterized protein</fullName>
    </submittedName>
</protein>
<evidence type="ECO:0000313" key="2">
    <source>
        <dbReference type="Proteomes" id="UP000765509"/>
    </source>
</evidence>
<sequence>MCKAKPARGKGYTAGASCITSVLMNDIEDKVNLDTGSFCTCVRKDNLQAILSGWKSHLLPREGVQFSSSSSSIYPLGILDTNHVFFTSSRKFKNEDRDSSNRKLHI</sequence>
<accession>A0A9Q3DJR1</accession>
<dbReference type="EMBL" id="AVOT02016480">
    <property type="protein sequence ID" value="MBW0501741.1"/>
    <property type="molecule type" value="Genomic_DNA"/>
</dbReference>
<reference evidence="1" key="1">
    <citation type="submission" date="2021-03" db="EMBL/GenBank/DDBJ databases">
        <title>Draft genome sequence of rust myrtle Austropuccinia psidii MF-1, a brazilian biotype.</title>
        <authorList>
            <person name="Quecine M.C."/>
            <person name="Pachon D.M.R."/>
            <person name="Bonatelli M.L."/>
            <person name="Correr F.H."/>
            <person name="Franceschini L.M."/>
            <person name="Leite T.F."/>
            <person name="Margarido G.R.A."/>
            <person name="Almeida C.A."/>
            <person name="Ferrarezi J.A."/>
            <person name="Labate C.A."/>
        </authorList>
    </citation>
    <scope>NUCLEOTIDE SEQUENCE</scope>
    <source>
        <strain evidence="1">MF-1</strain>
    </source>
</reference>